<gene>
    <name evidence="3" type="ORF">AV274_3616</name>
</gene>
<dbReference type="Proteomes" id="UP000078348">
    <property type="component" value="Unassembled WGS sequence"/>
</dbReference>
<sequence length="464" mass="53800">MTMEILEQIEASINAESENEQTRILEGVLANLSSFIDFAILEKLHMKFLTANSLYSEIVADYIRKELMHDNQALQKRLLTITNAMSSHTLFDPIFCQLTLPFVHNYLHETLNNPEQIDESVSMHNLFLACLNSVFKGSNRLLMFDLNNHQSKFGHLYVAVKSCLIQCSQDYEFLKEEGSIAIDNAKRRASEEKEEIIDTTGFMLDSPDSPCSLEASSSQSSTKEILEKAEYSDVEWKEIIHNHKILTRVFLSDILTIIGKYFFYYESNDSLHGVMKDINRACRSLDLKKYHKPSSVLILYSILVLPSIRSEETLITYLKSFQQLKDVKLNFDLSVRLQSMLQRLSTSGGPLFPTEAVIKEAMTTIYVLYPNGRLPRFFIHFVFALLHPYYVQLWILNHIKSMICTSWDFLSYYVVLGVQLVFSFFSTIIEYWIDVGKIAREKLQERKELKNEKEEEKDEDNEVD</sequence>
<dbReference type="PANTHER" id="PTHR48146">
    <property type="entry name" value="K-STIMULATED PYROPHOSPHATE-ENERGIZED SODIUM PUMP PROTEIN"/>
    <property type="match status" value="1"/>
</dbReference>
<evidence type="ECO:0000313" key="4">
    <source>
        <dbReference type="Proteomes" id="UP000078348"/>
    </source>
</evidence>
<dbReference type="OrthoDB" id="19610at2759"/>
<dbReference type="AlphaFoldDB" id="A0A196SCD2"/>
<keyword evidence="2" id="KW-1133">Transmembrane helix</keyword>
<dbReference type="EMBL" id="LXWW01000219">
    <property type="protein sequence ID" value="OAO14705.1"/>
    <property type="molecule type" value="Genomic_DNA"/>
</dbReference>
<keyword evidence="2" id="KW-0812">Transmembrane</keyword>
<name>A0A196SCD2_BLAHN</name>
<feature type="coiled-coil region" evidence="1">
    <location>
        <begin position="435"/>
        <end position="463"/>
    </location>
</feature>
<evidence type="ECO:0000313" key="3">
    <source>
        <dbReference type="EMBL" id="OAO14705.1"/>
    </source>
</evidence>
<keyword evidence="4" id="KW-1185">Reference proteome</keyword>
<accession>A0A196SCD2</accession>
<evidence type="ECO:0000256" key="1">
    <source>
        <dbReference type="SAM" id="Coils"/>
    </source>
</evidence>
<feature type="transmembrane region" description="Helical" evidence="2">
    <location>
        <begin position="409"/>
        <end position="433"/>
    </location>
</feature>
<feature type="transmembrane region" description="Helical" evidence="2">
    <location>
        <begin position="377"/>
        <end position="397"/>
    </location>
</feature>
<dbReference type="PANTHER" id="PTHR48146:SF2">
    <property type="entry name" value="K-STIMULATED PYROPHOSPHATE-ENERGIZED SODIUM PUMP PROTEIN"/>
    <property type="match status" value="1"/>
</dbReference>
<evidence type="ECO:0000256" key="2">
    <source>
        <dbReference type="SAM" id="Phobius"/>
    </source>
</evidence>
<organism evidence="3 4">
    <name type="scientific">Blastocystis sp. subtype 1 (strain ATCC 50177 / NandII)</name>
    <dbReference type="NCBI Taxonomy" id="478820"/>
    <lineage>
        <taxon>Eukaryota</taxon>
        <taxon>Sar</taxon>
        <taxon>Stramenopiles</taxon>
        <taxon>Bigyra</taxon>
        <taxon>Opalozoa</taxon>
        <taxon>Opalinata</taxon>
        <taxon>Blastocystidae</taxon>
        <taxon>Blastocystis</taxon>
    </lineage>
</organism>
<comment type="caution">
    <text evidence="3">The sequence shown here is derived from an EMBL/GenBank/DDBJ whole genome shotgun (WGS) entry which is preliminary data.</text>
</comment>
<keyword evidence="2" id="KW-0472">Membrane</keyword>
<protein>
    <submittedName>
        <fullName evidence="3">Uncharacterized protein</fullName>
    </submittedName>
</protein>
<proteinExistence type="predicted"/>
<reference evidence="3 4" key="1">
    <citation type="submission" date="2016-05" db="EMBL/GenBank/DDBJ databases">
        <title>Nuclear genome of Blastocystis sp. subtype 1 NandII.</title>
        <authorList>
            <person name="Gentekaki E."/>
            <person name="Curtis B."/>
            <person name="Stairs C."/>
            <person name="Eme L."/>
            <person name="Herman E."/>
            <person name="Klimes V."/>
            <person name="Arias M.C."/>
            <person name="Elias M."/>
            <person name="Hilliou F."/>
            <person name="Klute M."/>
            <person name="Malik S.-B."/>
            <person name="Pightling A."/>
            <person name="Rachubinski R."/>
            <person name="Salas D."/>
            <person name="Schlacht A."/>
            <person name="Suga H."/>
            <person name="Archibald J."/>
            <person name="Ball S.G."/>
            <person name="Clark G."/>
            <person name="Dacks J."/>
            <person name="Van Der Giezen M."/>
            <person name="Tsaousis A."/>
            <person name="Roger A."/>
        </authorList>
    </citation>
    <scope>NUCLEOTIDE SEQUENCE [LARGE SCALE GENOMIC DNA]</scope>
    <source>
        <strain evidence="4">ATCC 50177 / NandII</strain>
    </source>
</reference>
<keyword evidence="1" id="KW-0175">Coiled coil</keyword>